<keyword evidence="2" id="KW-0732">Signal</keyword>
<feature type="region of interest" description="Disordered" evidence="1">
    <location>
        <begin position="94"/>
        <end position="161"/>
    </location>
</feature>
<dbReference type="Proteomes" id="UP000440578">
    <property type="component" value="Unassembled WGS sequence"/>
</dbReference>
<feature type="compositionally biased region" description="Basic and acidic residues" evidence="1">
    <location>
        <begin position="130"/>
        <end position="142"/>
    </location>
</feature>
<organism evidence="3">
    <name type="scientific">Amphibalanus amphitrite</name>
    <name type="common">Striped barnacle</name>
    <name type="synonym">Balanus amphitrite</name>
    <dbReference type="NCBI Taxonomy" id="1232801"/>
    <lineage>
        <taxon>Eukaryota</taxon>
        <taxon>Metazoa</taxon>
        <taxon>Ecdysozoa</taxon>
        <taxon>Arthropoda</taxon>
        <taxon>Crustacea</taxon>
        <taxon>Multicrustacea</taxon>
        <taxon>Cirripedia</taxon>
        <taxon>Thoracica</taxon>
        <taxon>Thoracicalcarea</taxon>
        <taxon>Balanomorpha</taxon>
        <taxon>Balanoidea</taxon>
        <taxon>Balanidae</taxon>
        <taxon>Amphibalaninae</taxon>
        <taxon>Amphibalanus</taxon>
    </lineage>
</organism>
<feature type="compositionally biased region" description="Basic and acidic residues" evidence="1">
    <location>
        <begin position="103"/>
        <end position="120"/>
    </location>
</feature>
<keyword evidence="5" id="KW-1185">Reference proteome</keyword>
<evidence type="ECO:0000256" key="2">
    <source>
        <dbReference type="SAM" id="SignalP"/>
    </source>
</evidence>
<evidence type="ECO:0000313" key="5">
    <source>
        <dbReference type="Proteomes" id="UP000440578"/>
    </source>
</evidence>
<dbReference type="EMBL" id="JQ864205">
    <property type="protein sequence ID" value="AFK81943.1"/>
    <property type="molecule type" value="mRNA"/>
</dbReference>
<gene>
    <name evidence="4" type="ORF">FJT64_010144</name>
</gene>
<proteinExistence type="evidence at transcript level"/>
<accession>I3VNA6</accession>
<dbReference type="EMBL" id="VIIS01001856">
    <property type="protein sequence ID" value="KAF0291756.1"/>
    <property type="molecule type" value="Genomic_DNA"/>
</dbReference>
<evidence type="ECO:0000313" key="3">
    <source>
        <dbReference type="EMBL" id="AFK81943.1"/>
    </source>
</evidence>
<protein>
    <submittedName>
        <fullName evidence="3 4">Tachykinin</fullName>
    </submittedName>
</protein>
<dbReference type="OrthoDB" id="5919137at2759"/>
<evidence type="ECO:0000313" key="4">
    <source>
        <dbReference type="EMBL" id="KAF0291756.1"/>
    </source>
</evidence>
<dbReference type="AlphaFoldDB" id="I3VNA6"/>
<sequence length="161" mass="17284">MQSVSPLPLLALSLLVLSAGASAASLRRPHTGFLGMRGKRSAPAPTELQLPSVTLRQPLPGQLPSPQQLLQLFRAAGPYSRQLAARIADKRAPSGFAGMRGRKREELGARGSEDHLEKRVPSGFGGMRGKKADVVEGGEHKRAPQNSFLGLRGRREEQGHP</sequence>
<reference evidence="4 5" key="2">
    <citation type="submission" date="2019-07" db="EMBL/GenBank/DDBJ databases">
        <title>Draft genome assembly of a fouling barnacle, Amphibalanus amphitrite (Darwin, 1854): The first reference genome for Thecostraca.</title>
        <authorList>
            <person name="Kim W."/>
        </authorList>
    </citation>
    <scope>NUCLEOTIDE SEQUENCE [LARGE SCALE GENOMIC DNA]</scope>
    <source>
        <strain evidence="4">SNU_AA5</strain>
        <tissue evidence="4">Soma without cirri and trophi</tissue>
    </source>
</reference>
<name>I3VNA6_AMPAM</name>
<evidence type="ECO:0000256" key="1">
    <source>
        <dbReference type="SAM" id="MobiDB-lite"/>
    </source>
</evidence>
<feature type="signal peptide" evidence="2">
    <location>
        <begin position="1"/>
        <end position="23"/>
    </location>
</feature>
<feature type="chain" id="PRO_5036439657" evidence="2">
    <location>
        <begin position="24"/>
        <end position="161"/>
    </location>
</feature>
<reference evidence="3" key="1">
    <citation type="submission" date="2012-03" db="EMBL/GenBank/DDBJ databases">
        <authorList>
            <person name="Yan X."/>
        </authorList>
    </citation>
    <scope>NUCLEOTIDE SEQUENCE</scope>
</reference>